<sequence length="508" mass="56829">MDIIGEVLCSLSEFENVREAIADTPGAIELATRIWVVEDTCPVPTTTSNPVNTSALEVLLSFLNWFNPPNENQPHHQFMDPVDVDEEVMKGREILTGQRDKVVRPRLDRVVSAAGGISRLVDLAFSRLQAITANVELIRGTGTAVTLDLISQLCRSSTHPLRFKFLDKGLISLVVGLAVTVVGMLDVVVAVSSNGRRQITSNGTGTLQGSQAQQRFLQYSLVSCFTLLFNMMESTDGHTWFKEAVSAGLLQAWVDAAAHIHNFSPEDAEVVVEIMSVLLPKYTVFESVINSVNGALKKIKHEARLDACRDPQMKKAWTAFRQMTAERSTLDRQCQNLDAKKTFMRCGGCSQALYCSRDCQKDDWRAGHKRVCNLTPQERLEIYQTWKSNDDHFHRLVVHDAIRHLATIKRLAESAYPLLAESPTSFVITIDYLVYPPKLGVHLLLEHWRYALRHTLKVGPTAELHNDEMIQRSLNNPGKYGIIQSKRSEGDVLEAKWGALDQLVQQVG</sequence>
<dbReference type="Proteomes" id="UP000054270">
    <property type="component" value="Unassembled WGS sequence"/>
</dbReference>
<proteinExistence type="predicted"/>
<reference evidence="8" key="1">
    <citation type="submission" date="2014-04" db="EMBL/GenBank/DDBJ databases">
        <title>Evolutionary Origins and Diversification of the Mycorrhizal Mutualists.</title>
        <authorList>
            <consortium name="DOE Joint Genome Institute"/>
            <consortium name="Mycorrhizal Genomics Consortium"/>
            <person name="Kohler A."/>
            <person name="Kuo A."/>
            <person name="Nagy L.G."/>
            <person name="Floudas D."/>
            <person name="Copeland A."/>
            <person name="Barry K.W."/>
            <person name="Cichocki N."/>
            <person name="Veneault-Fourrey C."/>
            <person name="LaButti K."/>
            <person name="Lindquist E.A."/>
            <person name="Lipzen A."/>
            <person name="Lundell T."/>
            <person name="Morin E."/>
            <person name="Murat C."/>
            <person name="Riley R."/>
            <person name="Ohm R."/>
            <person name="Sun H."/>
            <person name="Tunlid A."/>
            <person name="Henrissat B."/>
            <person name="Grigoriev I.V."/>
            <person name="Hibbett D.S."/>
            <person name="Martin F."/>
        </authorList>
    </citation>
    <scope>NUCLEOTIDE SEQUENCE [LARGE SCALE GENOMIC DNA]</scope>
    <source>
        <strain evidence="8">FD-334 SS-4</strain>
    </source>
</reference>
<evidence type="ECO:0000313" key="8">
    <source>
        <dbReference type="Proteomes" id="UP000054270"/>
    </source>
</evidence>
<evidence type="ECO:0000256" key="1">
    <source>
        <dbReference type="ARBA" id="ARBA00022723"/>
    </source>
</evidence>
<dbReference type="PROSITE" id="PS50865">
    <property type="entry name" value="ZF_MYND_2"/>
    <property type="match status" value="1"/>
</dbReference>
<evidence type="ECO:0000256" key="2">
    <source>
        <dbReference type="ARBA" id="ARBA00022771"/>
    </source>
</evidence>
<keyword evidence="5" id="KW-1133">Transmembrane helix</keyword>
<feature type="domain" description="MYND-type" evidence="6">
    <location>
        <begin position="334"/>
        <end position="372"/>
    </location>
</feature>
<keyword evidence="1" id="KW-0479">Metal-binding</keyword>
<dbReference type="EMBL" id="KN817591">
    <property type="protein sequence ID" value="KJA18242.1"/>
    <property type="molecule type" value="Genomic_DNA"/>
</dbReference>
<name>A0A0D2KUE8_HYPSF</name>
<evidence type="ECO:0000259" key="6">
    <source>
        <dbReference type="PROSITE" id="PS50865"/>
    </source>
</evidence>
<keyword evidence="2 4" id="KW-0863">Zinc-finger</keyword>
<evidence type="ECO:0000256" key="3">
    <source>
        <dbReference type="ARBA" id="ARBA00022833"/>
    </source>
</evidence>
<accession>A0A0D2KUE8</accession>
<dbReference type="OrthoDB" id="3040823at2759"/>
<dbReference type="STRING" id="945553.A0A0D2KUE8"/>
<keyword evidence="5" id="KW-0812">Transmembrane</keyword>
<dbReference type="InterPro" id="IPR002893">
    <property type="entry name" value="Znf_MYND"/>
</dbReference>
<evidence type="ECO:0000256" key="4">
    <source>
        <dbReference type="PROSITE-ProRule" id="PRU00134"/>
    </source>
</evidence>
<dbReference type="Gene3D" id="6.10.140.2220">
    <property type="match status" value="1"/>
</dbReference>
<keyword evidence="3" id="KW-0862">Zinc</keyword>
<evidence type="ECO:0000313" key="7">
    <source>
        <dbReference type="EMBL" id="KJA18242.1"/>
    </source>
</evidence>
<protein>
    <recommendedName>
        <fullName evidence="6">MYND-type domain-containing protein</fullName>
    </recommendedName>
</protein>
<dbReference type="AlphaFoldDB" id="A0A0D2KUE8"/>
<dbReference type="OMA" id="ELHNDEM"/>
<dbReference type="GO" id="GO:0008270">
    <property type="term" value="F:zinc ion binding"/>
    <property type="evidence" value="ECO:0007669"/>
    <property type="project" value="UniProtKB-KW"/>
</dbReference>
<evidence type="ECO:0000256" key="5">
    <source>
        <dbReference type="SAM" id="Phobius"/>
    </source>
</evidence>
<keyword evidence="5" id="KW-0472">Membrane</keyword>
<dbReference type="Pfam" id="PF01753">
    <property type="entry name" value="zf-MYND"/>
    <property type="match status" value="1"/>
</dbReference>
<dbReference type="SUPFAM" id="SSF144232">
    <property type="entry name" value="HIT/MYND zinc finger-like"/>
    <property type="match status" value="1"/>
</dbReference>
<keyword evidence="8" id="KW-1185">Reference proteome</keyword>
<organism evidence="7 8">
    <name type="scientific">Hypholoma sublateritium (strain FD-334 SS-4)</name>
    <dbReference type="NCBI Taxonomy" id="945553"/>
    <lineage>
        <taxon>Eukaryota</taxon>
        <taxon>Fungi</taxon>
        <taxon>Dikarya</taxon>
        <taxon>Basidiomycota</taxon>
        <taxon>Agaricomycotina</taxon>
        <taxon>Agaricomycetes</taxon>
        <taxon>Agaricomycetidae</taxon>
        <taxon>Agaricales</taxon>
        <taxon>Agaricineae</taxon>
        <taxon>Strophariaceae</taxon>
        <taxon>Hypholoma</taxon>
    </lineage>
</organism>
<gene>
    <name evidence="7" type="ORF">HYPSUDRAFT_57216</name>
</gene>
<feature type="transmembrane region" description="Helical" evidence="5">
    <location>
        <begin position="170"/>
        <end position="191"/>
    </location>
</feature>